<dbReference type="GO" id="GO:0000428">
    <property type="term" value="C:DNA-directed RNA polymerase complex"/>
    <property type="evidence" value="ECO:0007669"/>
    <property type="project" value="UniProtKB-KW"/>
</dbReference>
<dbReference type="Proteomes" id="UP001211688">
    <property type="component" value="Segment"/>
</dbReference>
<proteinExistence type="predicted"/>
<organism evidence="1 2">
    <name type="scientific">Pseudomonas phage MiCath</name>
    <dbReference type="NCBI Taxonomy" id="3003729"/>
    <lineage>
        <taxon>Viruses</taxon>
        <taxon>Duplodnaviria</taxon>
        <taxon>Heunggongvirae</taxon>
        <taxon>Uroviricota</taxon>
        <taxon>Caudoviricetes</taxon>
        <taxon>Queuovirinae</taxon>
        <taxon>Micathvirus</taxon>
        <taxon>Micathvirus micath</taxon>
    </lineage>
</organism>
<name>A0AAE9VLI5_9CAUD</name>
<accession>A0AAE9VLI5</accession>
<dbReference type="EMBL" id="OP882271">
    <property type="protein sequence ID" value="WAX22367.1"/>
    <property type="molecule type" value="Genomic_DNA"/>
</dbReference>
<dbReference type="KEGG" id="vg:79412924"/>
<dbReference type="RefSeq" id="YP_010719784.1">
    <property type="nucleotide sequence ID" value="NC_072502.1"/>
</dbReference>
<sequence>MLTVRVRCSHCRTRHKFKTTRQHWQCKKCKLWDFRVVNDGPTCDCSAYTFPHRRGGGKCCLTEEGMLPDLPGSDEQFPF</sequence>
<protein>
    <submittedName>
        <fullName evidence="1">DNA-directed RNA polymerase</fullName>
    </submittedName>
</protein>
<evidence type="ECO:0000313" key="2">
    <source>
        <dbReference type="Proteomes" id="UP001211688"/>
    </source>
</evidence>
<reference evidence="1" key="1">
    <citation type="submission" date="2022-11" db="EMBL/GenBank/DDBJ databases">
        <authorList>
            <person name="Jaryenneh J.D."/>
            <person name="Schoeniger J.S."/>
            <person name="Mageeney C.M."/>
        </authorList>
    </citation>
    <scope>NUCLEOTIDE SEQUENCE</scope>
</reference>
<dbReference type="GeneID" id="79412924"/>
<keyword evidence="2" id="KW-1185">Reference proteome</keyword>
<evidence type="ECO:0000313" key="1">
    <source>
        <dbReference type="EMBL" id="WAX22367.1"/>
    </source>
</evidence>
<keyword evidence="1" id="KW-0240">DNA-directed RNA polymerase</keyword>
<keyword evidence="1" id="KW-0804">Transcription</keyword>